<evidence type="ECO:0000256" key="1">
    <source>
        <dbReference type="SAM" id="MobiDB-lite"/>
    </source>
</evidence>
<proteinExistence type="predicted"/>
<feature type="non-terminal residue" evidence="2">
    <location>
        <position position="155"/>
    </location>
</feature>
<organism evidence="2 3">
    <name type="scientific">Streptomyces triticirhizae</name>
    <dbReference type="NCBI Taxonomy" id="2483353"/>
    <lineage>
        <taxon>Bacteria</taxon>
        <taxon>Bacillati</taxon>
        <taxon>Actinomycetota</taxon>
        <taxon>Actinomycetes</taxon>
        <taxon>Kitasatosporales</taxon>
        <taxon>Streptomycetaceae</taxon>
        <taxon>Streptomyces</taxon>
    </lineage>
</organism>
<dbReference type="AlphaFoldDB" id="A0A3M2KP97"/>
<evidence type="ECO:0000313" key="2">
    <source>
        <dbReference type="EMBL" id="RMI26260.1"/>
    </source>
</evidence>
<reference evidence="2 3" key="1">
    <citation type="submission" date="2018-10" db="EMBL/GenBank/DDBJ databases">
        <title>Isolation, diversity and antifungal activity of actinobacteria from wheat.</title>
        <authorList>
            <person name="Han C."/>
        </authorList>
    </citation>
    <scope>NUCLEOTIDE SEQUENCE [LARGE SCALE GENOMIC DNA]</scope>
    <source>
        <strain evidence="2 3">NEAU-YY642</strain>
    </source>
</reference>
<evidence type="ECO:0000313" key="3">
    <source>
        <dbReference type="Proteomes" id="UP000278673"/>
    </source>
</evidence>
<protein>
    <submittedName>
        <fullName evidence="2">Uncharacterized protein</fullName>
    </submittedName>
</protein>
<feature type="compositionally biased region" description="Low complexity" evidence="1">
    <location>
        <begin position="133"/>
        <end position="155"/>
    </location>
</feature>
<feature type="region of interest" description="Disordered" evidence="1">
    <location>
        <begin position="69"/>
        <end position="155"/>
    </location>
</feature>
<keyword evidence="3" id="KW-1185">Reference proteome</keyword>
<accession>A0A3M2KP97</accession>
<sequence length="155" mass="15422">MTLPVADDSTPVQVAHRSWADSWAELDCPACGRPGHWPQPGFDCPCGALVRLTPLAPRVAGPSWYRSADDAAAANGAAEPGTSGPGAPVGGEAAKGAGPVSPLENAAPGRENDDTADIADTGDAPPQGPRPGGLPRAAPGAPARESSAARDFAQG</sequence>
<dbReference type="EMBL" id="RFFJ01000385">
    <property type="protein sequence ID" value="RMI26260.1"/>
    <property type="molecule type" value="Genomic_DNA"/>
</dbReference>
<dbReference type="Proteomes" id="UP000278673">
    <property type="component" value="Unassembled WGS sequence"/>
</dbReference>
<gene>
    <name evidence="2" type="ORF">EBN88_29835</name>
</gene>
<name>A0A3M2KP97_9ACTN</name>
<comment type="caution">
    <text evidence="2">The sequence shown here is derived from an EMBL/GenBank/DDBJ whole genome shotgun (WGS) entry which is preliminary data.</text>
</comment>